<dbReference type="AlphaFoldDB" id="A0A8S1RHD2"/>
<dbReference type="InterPro" id="IPR044066">
    <property type="entry name" value="TRIAD_supradom"/>
</dbReference>
<evidence type="ECO:0000259" key="8">
    <source>
        <dbReference type="PROSITE" id="PS51873"/>
    </source>
</evidence>
<evidence type="ECO:0000256" key="6">
    <source>
        <dbReference type="ARBA" id="ARBA00022833"/>
    </source>
</evidence>
<dbReference type="OrthoDB" id="312317at2759"/>
<dbReference type="Proteomes" id="UP000692954">
    <property type="component" value="Unassembled WGS sequence"/>
</dbReference>
<protein>
    <recommendedName>
        <fullName evidence="8">RING-type domain-containing protein</fullName>
    </recommendedName>
</protein>
<sequence>MTQQDFWIPRSLMIYSKEEFLNYIDKNQIIFPEYLKEKLLKWNSLPILNFITTEIEASFGSFFCQIIQLSQIQIVRDRFSEFLNKKFSDLTLDRSMELCKFIFQKESLQSFPQSNEFKAIGDHFFESFIYEKNQPLKKPSFYKCLNGKEVNDLNEQDIKYRIVLYQTELNSNQGNLFFSTNNDMTQLKQQILGFYPIYQTPPKNQIKFQTNVSPYRQEQNQINIQLQNVNKLQTSAIAFNNKQLQDQPRNLNPQKEQQEGFIKTSNQQNSNYNDPQNISNNYQGINQNFQQNNYFNNQNNHAQQGCSSFQNNMNQFSNNQNIINRNNQFSQQQQFQQFQQTKIQQPQLQQQQQFQQSQQTKLQQPQLQQQQQYQQQQQTKFQQAQLQQQQQYQQQQQQQQQPKSVKLLSQQNNSNNLQYFQKNSSNSYPTHYIDINQLEMKQKSADEDIFTTQSINSLHENKPQEVKSRLITYNHNNQQTNQECQICCTVYNINSDQAIITPCCSKLLHKECVQQNLHNKVQQNMVFKNIKCFQCDKSLDDNYNFIKQNIPRQLFDEIVKKQVLANIPLKCFSCSLPIDVGQDILYKQTQIECKRCQKKLCSLCRQEYHGQNEQNQQCPSLSREIQKAMKGLPVLVCPFCNLMQTKDDNCNHVRCFGCNKDLCSACSVDRAPIIAHGNHYHRIGCSDYQPWMFKGQQINKEEFDRKKCERCKESQKACQYPISLEEYKKQRNF</sequence>
<organism evidence="9 10">
    <name type="scientific">Paramecium sonneborni</name>
    <dbReference type="NCBI Taxonomy" id="65129"/>
    <lineage>
        <taxon>Eukaryota</taxon>
        <taxon>Sar</taxon>
        <taxon>Alveolata</taxon>
        <taxon>Ciliophora</taxon>
        <taxon>Intramacronucleata</taxon>
        <taxon>Oligohymenophorea</taxon>
        <taxon>Peniculida</taxon>
        <taxon>Parameciidae</taxon>
        <taxon>Paramecium</taxon>
    </lineage>
</organism>
<dbReference type="EMBL" id="CAJJDN010000166">
    <property type="protein sequence ID" value="CAD8126360.1"/>
    <property type="molecule type" value="Genomic_DNA"/>
</dbReference>
<evidence type="ECO:0000256" key="3">
    <source>
        <dbReference type="ARBA" id="ARBA00022737"/>
    </source>
</evidence>
<evidence type="ECO:0000256" key="7">
    <source>
        <dbReference type="SAM" id="MobiDB-lite"/>
    </source>
</evidence>
<keyword evidence="3" id="KW-0677">Repeat</keyword>
<evidence type="ECO:0000256" key="2">
    <source>
        <dbReference type="ARBA" id="ARBA00022723"/>
    </source>
</evidence>
<evidence type="ECO:0000256" key="4">
    <source>
        <dbReference type="ARBA" id="ARBA00022771"/>
    </source>
</evidence>
<evidence type="ECO:0000313" key="9">
    <source>
        <dbReference type="EMBL" id="CAD8126360.1"/>
    </source>
</evidence>
<name>A0A8S1RHD2_9CILI</name>
<feature type="domain" description="RING-type" evidence="8">
    <location>
        <begin position="480"/>
        <end position="689"/>
    </location>
</feature>
<keyword evidence="6" id="KW-0862">Zinc</keyword>
<dbReference type="GO" id="GO:0016740">
    <property type="term" value="F:transferase activity"/>
    <property type="evidence" value="ECO:0007669"/>
    <property type="project" value="UniProtKB-KW"/>
</dbReference>
<evidence type="ECO:0000256" key="5">
    <source>
        <dbReference type="ARBA" id="ARBA00022786"/>
    </source>
</evidence>
<proteinExistence type="predicted"/>
<comment type="caution">
    <text evidence="9">The sequence shown here is derived from an EMBL/GenBank/DDBJ whole genome shotgun (WGS) entry which is preliminary data.</text>
</comment>
<feature type="region of interest" description="Disordered" evidence="7">
    <location>
        <begin position="243"/>
        <end position="279"/>
    </location>
</feature>
<dbReference type="GO" id="GO:0008270">
    <property type="term" value="F:zinc ion binding"/>
    <property type="evidence" value="ECO:0007669"/>
    <property type="project" value="UniProtKB-KW"/>
</dbReference>
<feature type="compositionally biased region" description="Polar residues" evidence="7">
    <location>
        <begin position="243"/>
        <end position="255"/>
    </location>
</feature>
<accession>A0A8S1RHD2</accession>
<keyword evidence="4" id="KW-0863">Zinc-finger</keyword>
<keyword evidence="10" id="KW-1185">Reference proteome</keyword>
<keyword evidence="5" id="KW-0833">Ubl conjugation pathway</keyword>
<gene>
    <name evidence="9" type="ORF">PSON_ATCC_30995.1.T1660132</name>
</gene>
<keyword evidence="1" id="KW-0808">Transferase</keyword>
<dbReference type="PROSITE" id="PS51873">
    <property type="entry name" value="TRIAD"/>
    <property type="match status" value="1"/>
</dbReference>
<evidence type="ECO:0000313" key="10">
    <source>
        <dbReference type="Proteomes" id="UP000692954"/>
    </source>
</evidence>
<keyword evidence="2" id="KW-0479">Metal-binding</keyword>
<evidence type="ECO:0000256" key="1">
    <source>
        <dbReference type="ARBA" id="ARBA00022679"/>
    </source>
</evidence>
<reference evidence="9" key="1">
    <citation type="submission" date="2021-01" db="EMBL/GenBank/DDBJ databases">
        <authorList>
            <consortium name="Genoscope - CEA"/>
            <person name="William W."/>
        </authorList>
    </citation>
    <scope>NUCLEOTIDE SEQUENCE</scope>
</reference>
<feature type="compositionally biased region" description="Polar residues" evidence="7">
    <location>
        <begin position="263"/>
        <end position="279"/>
    </location>
</feature>